<reference evidence="2" key="1">
    <citation type="submission" date="2022-12" db="EMBL/GenBank/DDBJ databases">
        <authorList>
            <person name="Petersen C."/>
        </authorList>
    </citation>
    <scope>NUCLEOTIDE SEQUENCE</scope>
    <source>
        <strain evidence="2">IBT 30728</strain>
    </source>
</reference>
<evidence type="ECO:0000313" key="2">
    <source>
        <dbReference type="EMBL" id="KAJ5475349.1"/>
    </source>
</evidence>
<proteinExistence type="predicted"/>
<dbReference type="Proteomes" id="UP001148312">
    <property type="component" value="Unassembled WGS sequence"/>
</dbReference>
<dbReference type="InterPro" id="IPR007011">
    <property type="entry name" value="LEA_SMP_dom"/>
</dbReference>
<gene>
    <name evidence="2" type="ORF">N7539_008415</name>
</gene>
<sequence length="195" mass="21501">MNLDLPSVAELKQAAEAGQRITSDDVSAISQVENRLTGRGPVRGGPAATAQSIAMKQMNFDSTVEEIARKPPNLITQDDARTIQSMEGRAFNRPPGSDSISAQVRSIANRNEYYHVPVMPIDPMYINRDFSRDTQRTESVYRGEPVSSYNTAVNTEVSQVAHDEVRVLGWTGRRLKIHADWACSRAPPTSLEICG</sequence>
<organism evidence="2 3">
    <name type="scientific">Penicillium diatomitis</name>
    <dbReference type="NCBI Taxonomy" id="2819901"/>
    <lineage>
        <taxon>Eukaryota</taxon>
        <taxon>Fungi</taxon>
        <taxon>Dikarya</taxon>
        <taxon>Ascomycota</taxon>
        <taxon>Pezizomycotina</taxon>
        <taxon>Eurotiomycetes</taxon>
        <taxon>Eurotiomycetidae</taxon>
        <taxon>Eurotiales</taxon>
        <taxon>Aspergillaceae</taxon>
        <taxon>Penicillium</taxon>
    </lineage>
</organism>
<comment type="caution">
    <text evidence="2">The sequence shown here is derived from an EMBL/GenBank/DDBJ whole genome shotgun (WGS) entry which is preliminary data.</text>
</comment>
<name>A0A9X0BNA5_9EURO</name>
<dbReference type="AlphaFoldDB" id="A0A9X0BNA5"/>
<protein>
    <recommendedName>
        <fullName evidence="1">SMP domain-containing protein</fullName>
    </recommendedName>
</protein>
<dbReference type="EMBL" id="JAPWDQ010000012">
    <property type="protein sequence ID" value="KAJ5475349.1"/>
    <property type="molecule type" value="Genomic_DNA"/>
</dbReference>
<evidence type="ECO:0000313" key="3">
    <source>
        <dbReference type="Proteomes" id="UP001148312"/>
    </source>
</evidence>
<accession>A0A9X0BNA5</accession>
<evidence type="ECO:0000259" key="1">
    <source>
        <dbReference type="Pfam" id="PF04927"/>
    </source>
</evidence>
<feature type="domain" description="SMP" evidence="1">
    <location>
        <begin position="17"/>
        <end position="54"/>
    </location>
</feature>
<dbReference type="Pfam" id="PF04927">
    <property type="entry name" value="SMP"/>
    <property type="match status" value="1"/>
</dbReference>
<dbReference type="GeneID" id="81628265"/>
<keyword evidence="3" id="KW-1185">Reference proteome</keyword>
<dbReference type="RefSeq" id="XP_056787107.1">
    <property type="nucleotide sequence ID" value="XM_056938015.1"/>
</dbReference>
<reference evidence="2" key="2">
    <citation type="journal article" date="2023" name="IMA Fungus">
        <title>Comparative genomic study of the Penicillium genus elucidates a diverse pangenome and 15 lateral gene transfer events.</title>
        <authorList>
            <person name="Petersen C."/>
            <person name="Sorensen T."/>
            <person name="Nielsen M.R."/>
            <person name="Sondergaard T.E."/>
            <person name="Sorensen J.L."/>
            <person name="Fitzpatrick D.A."/>
            <person name="Frisvad J.C."/>
            <person name="Nielsen K.L."/>
        </authorList>
    </citation>
    <scope>NUCLEOTIDE SEQUENCE</scope>
    <source>
        <strain evidence="2">IBT 30728</strain>
    </source>
</reference>